<comment type="cofactor">
    <cofactor evidence="10">
        <name>Zn(2+)</name>
        <dbReference type="ChEBI" id="CHEBI:29105"/>
    </cofactor>
    <text evidence="10">Binds 1 zinc ion per subunit.</text>
</comment>
<evidence type="ECO:0000256" key="6">
    <source>
        <dbReference type="ARBA" id="ARBA00022801"/>
    </source>
</evidence>
<proteinExistence type="inferred from homology"/>
<dbReference type="InterPro" id="IPR030378">
    <property type="entry name" value="G_CP_dom"/>
</dbReference>
<feature type="binding site" evidence="10">
    <location>
        <position position="264"/>
    </location>
    <ligand>
        <name>Zn(2+)</name>
        <dbReference type="ChEBI" id="CHEBI:29105"/>
    </ligand>
</feature>
<keyword evidence="3 10" id="KW-0479">Metal-binding</keyword>
<protein>
    <recommendedName>
        <fullName evidence="10">Small ribosomal subunit biogenesis GTPase RsgA</fullName>
        <ecNumber evidence="10">3.6.1.-</ecNumber>
    </recommendedName>
</protein>
<gene>
    <name evidence="10 13" type="primary">rsgA</name>
    <name evidence="13" type="ORF">GCM10023092_21890</name>
</gene>
<evidence type="ECO:0000256" key="9">
    <source>
        <dbReference type="ARBA" id="ARBA00023134"/>
    </source>
</evidence>
<dbReference type="SUPFAM" id="SSF52540">
    <property type="entry name" value="P-loop containing nucleoside triphosphate hydrolases"/>
    <property type="match status" value="1"/>
</dbReference>
<dbReference type="InterPro" id="IPR027417">
    <property type="entry name" value="P-loop_NTPase"/>
</dbReference>
<feature type="binding site" evidence="10">
    <location>
        <begin position="182"/>
        <end position="190"/>
    </location>
    <ligand>
        <name>GTP</name>
        <dbReference type="ChEBI" id="CHEBI:37565"/>
    </ligand>
</feature>
<dbReference type="InterPro" id="IPR004881">
    <property type="entry name" value="Ribosome_biogen_GTPase_RsgA"/>
</dbReference>
<keyword evidence="1 10" id="KW-0963">Cytoplasm</keyword>
<keyword evidence="4 10" id="KW-0699">rRNA-binding</keyword>
<name>A0ABP8MXN1_9BACT</name>
<keyword evidence="7 10" id="KW-0862">Zinc</keyword>
<evidence type="ECO:0000259" key="11">
    <source>
        <dbReference type="PROSITE" id="PS50936"/>
    </source>
</evidence>
<feature type="binding site" evidence="10">
    <location>
        <position position="269"/>
    </location>
    <ligand>
        <name>Zn(2+)</name>
        <dbReference type="ChEBI" id="CHEBI:29105"/>
    </ligand>
</feature>
<keyword evidence="5 10" id="KW-0547">Nucleotide-binding</keyword>
<dbReference type="CDD" id="cd04466">
    <property type="entry name" value="S1_YloQ_GTPase"/>
    <property type="match status" value="1"/>
</dbReference>
<comment type="caution">
    <text evidence="13">The sequence shown here is derived from an EMBL/GenBank/DDBJ whole genome shotgun (WGS) entry which is preliminary data.</text>
</comment>
<evidence type="ECO:0000256" key="5">
    <source>
        <dbReference type="ARBA" id="ARBA00022741"/>
    </source>
</evidence>
<evidence type="ECO:0000256" key="7">
    <source>
        <dbReference type="ARBA" id="ARBA00022833"/>
    </source>
</evidence>
<evidence type="ECO:0000256" key="4">
    <source>
        <dbReference type="ARBA" id="ARBA00022730"/>
    </source>
</evidence>
<dbReference type="PANTHER" id="PTHR32120">
    <property type="entry name" value="SMALL RIBOSOMAL SUBUNIT BIOGENESIS GTPASE RSGA"/>
    <property type="match status" value="1"/>
</dbReference>
<dbReference type="EC" id="3.6.1.-" evidence="10"/>
<comment type="function">
    <text evidence="10">One of several proteins that assist in the late maturation steps of the functional core of the 30S ribosomal subunit. Helps release RbfA from mature subunits. May play a role in the assembly of ribosomal proteins into the subunit. Circularly permuted GTPase that catalyzes slow GTP hydrolysis, GTPase activity is stimulated by the 30S ribosomal subunit.</text>
</comment>
<sequence length="307" mass="34000">MEGLVYKSTGSWYQVHIAAQGMVPARIKGRMKVDKSISSTNPVAVGDKVQIEKDPQQEDWMITHILDRENYIARVSPHNRHQKHIVASNLDLAVMIATIAHPATSLGFIDRFLVTAEAYHIPTLIAFNKTDLLNDEGTGMLDYLSQVYTDAGYDVLPVSAVDGSGMNELRAALAGKTALFSGHSGVGKSTLINELVPDLNLRTDVISDYSGKGQHTTTFAEMFDLPGGGHIIDTPGVKEFGIIDMEQDELAGYFPEMRRLMHACKFNNCQHINEPGCAVKHGLETHEVSPERYISYQSIRESIEKQW</sequence>
<accession>A0ABP8MXN1</accession>
<evidence type="ECO:0000313" key="13">
    <source>
        <dbReference type="EMBL" id="GAA4456530.1"/>
    </source>
</evidence>
<organism evidence="13 14">
    <name type="scientific">Rurimicrobium arvi</name>
    <dbReference type="NCBI Taxonomy" id="2049916"/>
    <lineage>
        <taxon>Bacteria</taxon>
        <taxon>Pseudomonadati</taxon>
        <taxon>Bacteroidota</taxon>
        <taxon>Chitinophagia</taxon>
        <taxon>Chitinophagales</taxon>
        <taxon>Chitinophagaceae</taxon>
        <taxon>Rurimicrobium</taxon>
    </lineage>
</organism>
<evidence type="ECO:0000256" key="3">
    <source>
        <dbReference type="ARBA" id="ARBA00022723"/>
    </source>
</evidence>
<dbReference type="InterPro" id="IPR010914">
    <property type="entry name" value="RsgA_GTPase_dom"/>
</dbReference>
<dbReference type="PROSITE" id="PS51721">
    <property type="entry name" value="G_CP"/>
    <property type="match status" value="1"/>
</dbReference>
<dbReference type="InterPro" id="IPR012340">
    <property type="entry name" value="NA-bd_OB-fold"/>
</dbReference>
<feature type="domain" description="EngC GTPase" evidence="11">
    <location>
        <begin position="88"/>
        <end position="238"/>
    </location>
</feature>
<comment type="subcellular location">
    <subcellularLocation>
        <location evidence="10">Cytoplasm</location>
    </subcellularLocation>
</comment>
<dbReference type="InterPro" id="IPR031944">
    <property type="entry name" value="RsgA_N"/>
</dbReference>
<dbReference type="PANTHER" id="PTHR32120:SF11">
    <property type="entry name" value="SMALL RIBOSOMAL SUBUNIT BIOGENESIS GTPASE RSGA 1, MITOCHONDRIAL-RELATED"/>
    <property type="match status" value="1"/>
</dbReference>
<evidence type="ECO:0000313" key="14">
    <source>
        <dbReference type="Proteomes" id="UP001501410"/>
    </source>
</evidence>
<dbReference type="EMBL" id="BAABEZ010000022">
    <property type="protein sequence ID" value="GAA4456530.1"/>
    <property type="molecule type" value="Genomic_DNA"/>
</dbReference>
<dbReference type="CDD" id="cd01854">
    <property type="entry name" value="YjeQ_EngC"/>
    <property type="match status" value="1"/>
</dbReference>
<keyword evidence="14" id="KW-1185">Reference proteome</keyword>
<evidence type="ECO:0000256" key="1">
    <source>
        <dbReference type="ARBA" id="ARBA00022490"/>
    </source>
</evidence>
<evidence type="ECO:0000259" key="12">
    <source>
        <dbReference type="PROSITE" id="PS51721"/>
    </source>
</evidence>
<feature type="binding site" evidence="10">
    <location>
        <begin position="128"/>
        <end position="131"/>
    </location>
    <ligand>
        <name>GTP</name>
        <dbReference type="ChEBI" id="CHEBI:37565"/>
    </ligand>
</feature>
<evidence type="ECO:0000256" key="10">
    <source>
        <dbReference type="HAMAP-Rule" id="MF_01820"/>
    </source>
</evidence>
<comment type="subunit">
    <text evidence="10">Monomer. Associates with 30S ribosomal subunit, binds 16S rRNA.</text>
</comment>
<evidence type="ECO:0000256" key="2">
    <source>
        <dbReference type="ARBA" id="ARBA00022517"/>
    </source>
</evidence>
<dbReference type="HAMAP" id="MF_01820">
    <property type="entry name" value="GTPase_RsgA"/>
    <property type="match status" value="1"/>
</dbReference>
<dbReference type="SUPFAM" id="SSF50249">
    <property type="entry name" value="Nucleic acid-binding proteins"/>
    <property type="match status" value="1"/>
</dbReference>
<keyword evidence="9 10" id="KW-0342">GTP-binding</keyword>
<evidence type="ECO:0000256" key="8">
    <source>
        <dbReference type="ARBA" id="ARBA00022884"/>
    </source>
</evidence>
<dbReference type="RefSeq" id="WP_344826803.1">
    <property type="nucleotide sequence ID" value="NZ_BAABEZ010000022.1"/>
</dbReference>
<comment type="similarity">
    <text evidence="10">Belongs to the TRAFAC class YlqF/YawG GTPase family. RsgA subfamily.</text>
</comment>
<keyword evidence="2 10" id="KW-0690">Ribosome biogenesis</keyword>
<dbReference type="Pfam" id="PF03193">
    <property type="entry name" value="RsgA_GTPase"/>
    <property type="match status" value="1"/>
</dbReference>
<keyword evidence="6 10" id="KW-0378">Hydrolase</keyword>
<dbReference type="Gene3D" id="2.40.50.140">
    <property type="entry name" value="Nucleic acid-binding proteins"/>
    <property type="match status" value="1"/>
</dbReference>
<reference evidence="14" key="1">
    <citation type="journal article" date="2019" name="Int. J. Syst. Evol. Microbiol.">
        <title>The Global Catalogue of Microorganisms (GCM) 10K type strain sequencing project: providing services to taxonomists for standard genome sequencing and annotation.</title>
        <authorList>
            <consortium name="The Broad Institute Genomics Platform"/>
            <consortium name="The Broad Institute Genome Sequencing Center for Infectious Disease"/>
            <person name="Wu L."/>
            <person name="Ma J."/>
        </authorList>
    </citation>
    <scope>NUCLEOTIDE SEQUENCE [LARGE SCALE GENOMIC DNA]</scope>
    <source>
        <strain evidence="14">JCM 31921</strain>
    </source>
</reference>
<dbReference type="Gene3D" id="3.40.50.300">
    <property type="entry name" value="P-loop containing nucleotide triphosphate hydrolases"/>
    <property type="match status" value="1"/>
</dbReference>
<feature type="domain" description="CP-type G" evidence="12">
    <location>
        <begin position="79"/>
        <end position="240"/>
    </location>
</feature>
<dbReference type="Gene3D" id="1.10.40.50">
    <property type="entry name" value="Probable gtpase engc, domain 3"/>
    <property type="match status" value="1"/>
</dbReference>
<dbReference type="Pfam" id="PF16745">
    <property type="entry name" value="RsgA_N"/>
    <property type="match status" value="1"/>
</dbReference>
<dbReference type="NCBIfam" id="TIGR00157">
    <property type="entry name" value="ribosome small subunit-dependent GTPase A"/>
    <property type="match status" value="1"/>
</dbReference>
<dbReference type="Proteomes" id="UP001501410">
    <property type="component" value="Unassembled WGS sequence"/>
</dbReference>
<dbReference type="PROSITE" id="PS50936">
    <property type="entry name" value="ENGC_GTPASE"/>
    <property type="match status" value="1"/>
</dbReference>
<feature type="binding site" evidence="10">
    <location>
        <position position="271"/>
    </location>
    <ligand>
        <name>Zn(2+)</name>
        <dbReference type="ChEBI" id="CHEBI:29105"/>
    </ligand>
</feature>
<keyword evidence="8 10" id="KW-0694">RNA-binding</keyword>
<feature type="binding site" evidence="10">
    <location>
        <position position="277"/>
    </location>
    <ligand>
        <name>Zn(2+)</name>
        <dbReference type="ChEBI" id="CHEBI:29105"/>
    </ligand>
</feature>